<dbReference type="FunCoup" id="A0A0L0HBS7">
    <property type="interactions" value="48"/>
</dbReference>
<evidence type="ECO:0000256" key="1">
    <source>
        <dbReference type="ARBA" id="ARBA00004496"/>
    </source>
</evidence>
<dbReference type="AlphaFoldDB" id="A0A0L0HBS7"/>
<evidence type="ECO:0000256" key="2">
    <source>
        <dbReference type="ARBA" id="ARBA00022448"/>
    </source>
</evidence>
<evidence type="ECO:0000256" key="3">
    <source>
        <dbReference type="ARBA" id="ARBA00022490"/>
    </source>
</evidence>
<evidence type="ECO:0000313" key="8">
    <source>
        <dbReference type="Proteomes" id="UP000053201"/>
    </source>
</evidence>
<dbReference type="OMA" id="DNWKGNF"/>
<comment type="subcellular location">
    <subcellularLocation>
        <location evidence="1">Cytoplasm</location>
    </subcellularLocation>
</comment>
<dbReference type="Pfam" id="PF10366">
    <property type="entry name" value="Vps39_1"/>
    <property type="match status" value="1"/>
</dbReference>
<evidence type="ECO:0000256" key="4">
    <source>
        <dbReference type="ARBA" id="ARBA00022927"/>
    </source>
</evidence>
<keyword evidence="8" id="KW-1185">Reference proteome</keyword>
<dbReference type="STRING" id="645134.A0A0L0HBS7"/>
<dbReference type="GO" id="GO:0034058">
    <property type="term" value="P:endosomal vesicle fusion"/>
    <property type="evidence" value="ECO:0007669"/>
    <property type="project" value="TreeGrafter"/>
</dbReference>
<dbReference type="GO" id="GO:0005737">
    <property type="term" value="C:cytoplasm"/>
    <property type="evidence" value="ECO:0007669"/>
    <property type="project" value="UniProtKB-SubCell"/>
</dbReference>
<gene>
    <name evidence="7" type="ORF">SPPG_06092</name>
</gene>
<keyword evidence="2" id="KW-0813">Transport</keyword>
<reference evidence="7 8" key="1">
    <citation type="submission" date="2009-08" db="EMBL/GenBank/DDBJ databases">
        <title>The Genome Sequence of Spizellomyces punctatus strain DAOM BR117.</title>
        <authorList>
            <consortium name="The Broad Institute Genome Sequencing Platform"/>
            <person name="Russ C."/>
            <person name="Cuomo C."/>
            <person name="Shea T."/>
            <person name="Young S.K."/>
            <person name="Zeng Q."/>
            <person name="Koehrsen M."/>
            <person name="Haas B."/>
            <person name="Borodovsky M."/>
            <person name="Guigo R."/>
            <person name="Alvarado L."/>
            <person name="Berlin A."/>
            <person name="Bochicchio J."/>
            <person name="Borenstein D."/>
            <person name="Chapman S."/>
            <person name="Chen Z."/>
            <person name="Engels R."/>
            <person name="Freedman E."/>
            <person name="Gellesch M."/>
            <person name="Goldberg J."/>
            <person name="Griggs A."/>
            <person name="Gujja S."/>
            <person name="Heiman D."/>
            <person name="Hepburn T."/>
            <person name="Howarth C."/>
            <person name="Jen D."/>
            <person name="Larson L."/>
            <person name="Lewis B."/>
            <person name="Mehta T."/>
            <person name="Park D."/>
            <person name="Pearson M."/>
            <person name="Roberts A."/>
            <person name="Saif S."/>
            <person name="Shenoy N."/>
            <person name="Sisk P."/>
            <person name="Stolte C."/>
            <person name="Sykes S."/>
            <person name="Thomson T."/>
            <person name="Walk T."/>
            <person name="White J."/>
            <person name="Yandava C."/>
            <person name="Burger G."/>
            <person name="Gray M.W."/>
            <person name="Holland P.W.H."/>
            <person name="King N."/>
            <person name="Lang F.B.F."/>
            <person name="Roger A.J."/>
            <person name="Ruiz-Trillo I."/>
            <person name="Lander E."/>
            <person name="Nusbaum C."/>
        </authorList>
    </citation>
    <scope>NUCLEOTIDE SEQUENCE [LARGE SCALE GENOMIC DNA]</scope>
    <source>
        <strain evidence="7 8">DAOM BR117</strain>
    </source>
</reference>
<dbReference type="Pfam" id="PF00780">
    <property type="entry name" value="CNH"/>
    <property type="match status" value="1"/>
</dbReference>
<feature type="domain" description="CNH" evidence="6">
    <location>
        <begin position="59"/>
        <end position="333"/>
    </location>
</feature>
<protein>
    <recommendedName>
        <fullName evidence="6">CNH domain-containing protein</fullName>
    </recommendedName>
</protein>
<name>A0A0L0HBS7_SPIPD</name>
<dbReference type="InParanoid" id="A0A0L0HBS7"/>
<dbReference type="GeneID" id="27689424"/>
<dbReference type="PANTHER" id="PTHR12894">
    <property type="entry name" value="CNH DOMAIN CONTAINING"/>
    <property type="match status" value="1"/>
</dbReference>
<dbReference type="InterPro" id="IPR019453">
    <property type="entry name" value="VPS39/TGFA1_Znf"/>
</dbReference>
<accession>A0A0L0HBS7</accession>
<keyword evidence="3" id="KW-0963">Cytoplasm</keyword>
<feature type="region of interest" description="Disordered" evidence="5">
    <location>
        <begin position="803"/>
        <end position="823"/>
    </location>
</feature>
<dbReference type="VEuPathDB" id="FungiDB:SPPG_06092"/>
<dbReference type="OrthoDB" id="10258882at2759"/>
<keyword evidence="4" id="KW-0653">Protein transport</keyword>
<sequence>MSRPSFTPFKVVTLAQDLSLDEVTTPLQRSSIFGRAGLVGHGGAGASSPSTPGSPNANKATIVSLELCDSHLYVGTSDGHIFHYTLERESAAEVDAPLKSHLNVKKFLGFGRRHVDAIIAVPTESKLVVLCDASANFFELDTLSQVPALVAQPVKAITCFCADRYTQSPMPMSFAKRRTLVSGHLGDMLELEKEISLPDGAIMMVRYESRICAADQHQYKLINIDNGLTIPLFPYDRTLQKPLAIVVSNGEYLLATATPQGLGLGLFISPNGEPIRGTLEWPAIPKSLAFHFPYVAALLHNNCIEIHNIFNQKRVQTITLPASSEPKFLVEATFEMELPMDKSASNGSIRLLVGCKETVLALRMDCLERQVDDLLELRSVEAAVQLAETMMQGQQHESTDAQRLKLSSLYQRAGLIYFKDTLFEEAFELFTKGEIESERLLKLFPDVAGSPSGSIPEVDDATSEWVSQQGTIDEIVSASLQRDYPDADPETLGSFRDALVGNAKEMLGKYLRHVRETAREGDKQKTLDTALLKLYVETDRKRLYQLLSSENCCDVQDAAKVLGEKERHYALSLLYEQKGMVEDAFALWLRMASNEVTDEDFPGLPLLVNHLTKSSNKELILKYSKRVLELDPQLAAQIFTTRTDELFSAEEILEQLRSDNAEAYRNVLEFMITNRGDTDEQRHTSLAMTYIEQVEACAMNDSLEELENEYRAHDPRPSFNAFLERRTDNLSRTYSKLLTFLTSSRYYSPSAVATKLNTYPGLHAANATVLAQTNKHEEALRILVLNLNDHATAEQYCLTKSAETTTSVDSRQAPQQLAGAATTTKKDDSLRRHLLFTLLQLYLESGERGGMIKYAVQLLNRHSLDFDVIKVLDIIPNHWSLDMLSGFLTSSMRRSLHSHRESHIVRALSRGDHFKVHTKLIEASQLLPPVYIPVDGVRCVVCGKVVSDPTVFARLPAGGIVHLHCNGTL</sequence>
<organism evidence="7 8">
    <name type="scientific">Spizellomyces punctatus (strain DAOM BR117)</name>
    <dbReference type="NCBI Taxonomy" id="645134"/>
    <lineage>
        <taxon>Eukaryota</taxon>
        <taxon>Fungi</taxon>
        <taxon>Fungi incertae sedis</taxon>
        <taxon>Chytridiomycota</taxon>
        <taxon>Chytridiomycota incertae sedis</taxon>
        <taxon>Chytridiomycetes</taxon>
        <taxon>Spizellomycetales</taxon>
        <taxon>Spizellomycetaceae</taxon>
        <taxon>Spizellomyces</taxon>
    </lineage>
</organism>
<dbReference type="Proteomes" id="UP000053201">
    <property type="component" value="Unassembled WGS sequence"/>
</dbReference>
<dbReference type="RefSeq" id="XP_016606426.1">
    <property type="nucleotide sequence ID" value="XM_016754298.1"/>
</dbReference>
<dbReference type="InterPro" id="IPR032914">
    <property type="entry name" value="Vam6/VPS39/TRAP1"/>
</dbReference>
<evidence type="ECO:0000313" key="7">
    <source>
        <dbReference type="EMBL" id="KNC98386.1"/>
    </source>
</evidence>
<dbReference type="PROSITE" id="PS50219">
    <property type="entry name" value="CNH"/>
    <property type="match status" value="1"/>
</dbReference>
<evidence type="ECO:0000259" key="6">
    <source>
        <dbReference type="PROSITE" id="PS50219"/>
    </source>
</evidence>
<dbReference type="GO" id="GO:0006914">
    <property type="term" value="P:autophagy"/>
    <property type="evidence" value="ECO:0007669"/>
    <property type="project" value="TreeGrafter"/>
</dbReference>
<dbReference type="EMBL" id="KQ257460">
    <property type="protein sequence ID" value="KNC98386.1"/>
    <property type="molecule type" value="Genomic_DNA"/>
</dbReference>
<proteinExistence type="predicted"/>
<dbReference type="PANTHER" id="PTHR12894:SF27">
    <property type="entry name" value="TRANSFORMING GROWTH FACTOR-BETA RECEPTOR-ASSOCIATED PROTEIN 1"/>
    <property type="match status" value="1"/>
</dbReference>
<dbReference type="GO" id="GO:0016020">
    <property type="term" value="C:membrane"/>
    <property type="evidence" value="ECO:0007669"/>
    <property type="project" value="TreeGrafter"/>
</dbReference>
<dbReference type="GO" id="GO:0015031">
    <property type="term" value="P:protein transport"/>
    <property type="evidence" value="ECO:0007669"/>
    <property type="project" value="UniProtKB-KW"/>
</dbReference>
<dbReference type="InterPro" id="IPR019452">
    <property type="entry name" value="VPS39/TGF_beta_rcpt-assoc_1"/>
</dbReference>
<feature type="compositionally biased region" description="Polar residues" evidence="5">
    <location>
        <begin position="803"/>
        <end position="815"/>
    </location>
</feature>
<dbReference type="Pfam" id="PF10367">
    <property type="entry name" value="zf-Vps39_C"/>
    <property type="match status" value="1"/>
</dbReference>
<evidence type="ECO:0000256" key="5">
    <source>
        <dbReference type="SAM" id="MobiDB-lite"/>
    </source>
</evidence>
<dbReference type="eggNOG" id="KOG2063">
    <property type="taxonomic scope" value="Eukaryota"/>
</dbReference>
<dbReference type="InterPro" id="IPR001180">
    <property type="entry name" value="CNH_dom"/>
</dbReference>